<dbReference type="Proteomes" id="UP001178507">
    <property type="component" value="Unassembled WGS sequence"/>
</dbReference>
<sequence>MAVDPLGSYSSDSSAALSTGSAKKCAWLLQSEIVRNWKQLLGVWVTFFITAGMTYHAPPVMLPAIMAEFGTDQYGVSWLPAVFQLCKGVLSIPGGYALHHYGCHFCFKAGSVLILAAAVLYPLAPSLWLLAGLHGVYGAAYDLCGMGPVIVWATTWFQRSPALAIGLLASAFSTAAIVFSPLTASLVQHHGWRLASLLCPVLMLLVAVPVSFKVVQDGPRRHQRLQGSSGLSFRRSLCLPAVWHLAFLQLYQLYIMIALINSLVMFLKTDVGMSLELSGVYSSIVFQAATISKLLMGVAMDSEFQSLAGLLGCLLLLSATLMPLDLTSGGRTLTHNWGQLLGFVVVLGLAQGMCFNLVCSKAAKMFGRMPEYSKLQSFFMTFQMIGGFLGTLVTGKLRARSGDYTLSFYVFIVMALLGCCHYLCLERCRWKMEARNEVSEPIPTIRVSPA</sequence>
<reference evidence="4" key="1">
    <citation type="submission" date="2023-08" db="EMBL/GenBank/DDBJ databases">
        <authorList>
            <person name="Chen Y."/>
            <person name="Shah S."/>
            <person name="Dougan E. K."/>
            <person name="Thang M."/>
            <person name="Chan C."/>
        </authorList>
    </citation>
    <scope>NUCLEOTIDE SEQUENCE</scope>
</reference>
<dbReference type="SUPFAM" id="SSF103473">
    <property type="entry name" value="MFS general substrate transporter"/>
    <property type="match status" value="1"/>
</dbReference>
<dbReference type="Gene3D" id="1.20.1250.20">
    <property type="entry name" value="MFS general substrate transporter like domains"/>
    <property type="match status" value="2"/>
</dbReference>
<evidence type="ECO:0000313" key="5">
    <source>
        <dbReference type="Proteomes" id="UP001178507"/>
    </source>
</evidence>
<protein>
    <recommendedName>
        <fullName evidence="3">Major facilitator superfamily (MFS) profile domain-containing protein</fullName>
    </recommendedName>
</protein>
<feature type="transmembrane region" description="Helical" evidence="2">
    <location>
        <begin position="162"/>
        <end position="182"/>
    </location>
</feature>
<feature type="transmembrane region" description="Helical" evidence="2">
    <location>
        <begin position="378"/>
        <end position="394"/>
    </location>
</feature>
<feature type="transmembrane region" description="Helical" evidence="2">
    <location>
        <begin position="307"/>
        <end position="324"/>
    </location>
</feature>
<dbReference type="InterPro" id="IPR020846">
    <property type="entry name" value="MFS_dom"/>
</dbReference>
<feature type="domain" description="Major facilitator superfamily (MFS) profile" evidence="3">
    <location>
        <begin position="39"/>
        <end position="430"/>
    </location>
</feature>
<feature type="transmembrane region" description="Helical" evidence="2">
    <location>
        <begin position="136"/>
        <end position="155"/>
    </location>
</feature>
<evidence type="ECO:0000313" key="4">
    <source>
        <dbReference type="EMBL" id="CAJ1374680.1"/>
    </source>
</evidence>
<keyword evidence="2" id="KW-0472">Membrane</keyword>
<gene>
    <name evidence="4" type="ORF">EVOR1521_LOCUS4166</name>
</gene>
<feature type="transmembrane region" description="Helical" evidence="2">
    <location>
        <begin position="336"/>
        <end position="358"/>
    </location>
</feature>
<organism evidence="4 5">
    <name type="scientific">Effrenium voratum</name>
    <dbReference type="NCBI Taxonomy" id="2562239"/>
    <lineage>
        <taxon>Eukaryota</taxon>
        <taxon>Sar</taxon>
        <taxon>Alveolata</taxon>
        <taxon>Dinophyceae</taxon>
        <taxon>Suessiales</taxon>
        <taxon>Symbiodiniaceae</taxon>
        <taxon>Effrenium</taxon>
    </lineage>
</organism>
<name>A0AA36HTV4_9DINO</name>
<dbReference type="PROSITE" id="PS50850">
    <property type="entry name" value="MFS"/>
    <property type="match status" value="1"/>
</dbReference>
<feature type="transmembrane region" description="Helical" evidence="2">
    <location>
        <begin position="280"/>
        <end position="300"/>
    </location>
</feature>
<comment type="caution">
    <text evidence="4">The sequence shown here is derived from an EMBL/GenBank/DDBJ whole genome shotgun (WGS) entry which is preliminary data.</text>
</comment>
<dbReference type="EMBL" id="CAUJNA010000269">
    <property type="protein sequence ID" value="CAJ1374680.1"/>
    <property type="molecule type" value="Genomic_DNA"/>
</dbReference>
<keyword evidence="5" id="KW-1185">Reference proteome</keyword>
<feature type="transmembrane region" description="Helical" evidence="2">
    <location>
        <begin position="40"/>
        <end position="58"/>
    </location>
</feature>
<feature type="transmembrane region" description="Helical" evidence="2">
    <location>
        <begin position="194"/>
        <end position="215"/>
    </location>
</feature>
<keyword evidence="2" id="KW-0812">Transmembrane</keyword>
<comment type="subcellular location">
    <subcellularLocation>
        <location evidence="1">Membrane</location>
        <topology evidence="1">Multi-pass membrane protein</topology>
    </subcellularLocation>
</comment>
<dbReference type="AlphaFoldDB" id="A0AA36HTV4"/>
<dbReference type="GO" id="GO:0016020">
    <property type="term" value="C:membrane"/>
    <property type="evidence" value="ECO:0007669"/>
    <property type="project" value="UniProtKB-SubCell"/>
</dbReference>
<dbReference type="InterPro" id="IPR036259">
    <property type="entry name" value="MFS_trans_sf"/>
</dbReference>
<dbReference type="InterPro" id="IPR011701">
    <property type="entry name" value="MFS"/>
</dbReference>
<evidence type="ECO:0000259" key="3">
    <source>
        <dbReference type="PROSITE" id="PS50850"/>
    </source>
</evidence>
<proteinExistence type="predicted"/>
<dbReference type="PANTHER" id="PTHR11360">
    <property type="entry name" value="MONOCARBOXYLATE TRANSPORTER"/>
    <property type="match status" value="1"/>
</dbReference>
<dbReference type="Pfam" id="PF07690">
    <property type="entry name" value="MFS_1"/>
    <property type="match status" value="1"/>
</dbReference>
<dbReference type="GO" id="GO:0022857">
    <property type="term" value="F:transmembrane transporter activity"/>
    <property type="evidence" value="ECO:0007669"/>
    <property type="project" value="InterPro"/>
</dbReference>
<feature type="transmembrane region" description="Helical" evidence="2">
    <location>
        <begin position="406"/>
        <end position="425"/>
    </location>
</feature>
<feature type="transmembrane region" description="Helical" evidence="2">
    <location>
        <begin position="78"/>
        <end position="98"/>
    </location>
</feature>
<evidence type="ECO:0000256" key="2">
    <source>
        <dbReference type="SAM" id="Phobius"/>
    </source>
</evidence>
<accession>A0AA36HTV4</accession>
<feature type="transmembrane region" description="Helical" evidence="2">
    <location>
        <begin position="105"/>
        <end position="124"/>
    </location>
</feature>
<dbReference type="InterPro" id="IPR050327">
    <property type="entry name" value="Proton-linked_MCT"/>
</dbReference>
<evidence type="ECO:0000256" key="1">
    <source>
        <dbReference type="ARBA" id="ARBA00004141"/>
    </source>
</evidence>
<keyword evidence="2" id="KW-1133">Transmembrane helix</keyword>
<dbReference type="PANTHER" id="PTHR11360:SF284">
    <property type="entry name" value="EG:103B4.3 PROTEIN-RELATED"/>
    <property type="match status" value="1"/>
</dbReference>
<feature type="transmembrane region" description="Helical" evidence="2">
    <location>
        <begin position="236"/>
        <end position="260"/>
    </location>
</feature>